<proteinExistence type="predicted"/>
<dbReference type="PANTHER" id="PTHR35185:SF1">
    <property type="entry name" value="UPF0619 GPI-ANCHORED MEMBRANE PROTEIN C1322.10"/>
    <property type="match status" value="1"/>
</dbReference>
<evidence type="ECO:0000259" key="4">
    <source>
        <dbReference type="Pfam" id="PF10342"/>
    </source>
</evidence>
<protein>
    <recommendedName>
        <fullName evidence="4">Yeast cell wall synthesis Kre9/Knh1-like N-terminal domain-containing protein</fullName>
    </recommendedName>
</protein>
<feature type="signal peptide" evidence="3">
    <location>
        <begin position="1"/>
        <end position="19"/>
    </location>
</feature>
<evidence type="ECO:0000256" key="2">
    <source>
        <dbReference type="SAM" id="MobiDB-lite"/>
    </source>
</evidence>
<keyword evidence="1 3" id="KW-0732">Signal</keyword>
<dbReference type="InterPro" id="IPR052479">
    <property type="entry name" value="GPI-anchor_Adhesion_Reg"/>
</dbReference>
<dbReference type="Proteomes" id="UP000199727">
    <property type="component" value="Unassembled WGS sequence"/>
</dbReference>
<sequence>MHSTAIIASFLASLALSNAIKVESPNKDTVWQSNSPQTVEWTAVDTDPRNFSIQLVNQAGYLDGNSPVTLIDSQSTGDSGTTQSATVTYPGGSWPTGIAFQINLISTDSHNTGILAQSEQFNITSGGDSSSSASSSSSSSASSSSSSAASSASSSSTSATVVRTTAASSASAATSAATSGSSASASGSNSTLPNTSSGASLTASAGIASVVLAVAGVLALA</sequence>
<evidence type="ECO:0000256" key="3">
    <source>
        <dbReference type="SAM" id="SignalP"/>
    </source>
</evidence>
<dbReference type="Pfam" id="PF10342">
    <property type="entry name" value="Kre9_KNH"/>
    <property type="match status" value="1"/>
</dbReference>
<dbReference type="InterPro" id="IPR018466">
    <property type="entry name" value="Kre9/Knh1-like_N"/>
</dbReference>
<reference evidence="5 6" key="1">
    <citation type="submission" date="2017-06" db="EMBL/GenBank/DDBJ databases">
        <title>Global population genomics of the pathogenic fungus Cryptococcus neoformans var. grubii.</title>
        <authorList>
            <person name="Cuomo C."/>
            <person name="Litvintseva A."/>
            <person name="Chen Y."/>
            <person name="Young S."/>
            <person name="Zeng Q."/>
            <person name="Chapman S."/>
            <person name="Gujja S."/>
            <person name="Saif S."/>
            <person name="Birren B."/>
        </authorList>
    </citation>
    <scope>NUCLEOTIDE SEQUENCE [LARGE SCALE GENOMIC DNA]</scope>
    <source>
        <strain evidence="5 6">Tu259-1</strain>
    </source>
</reference>
<comment type="caution">
    <text evidence="5">The sequence shown here is derived from an EMBL/GenBank/DDBJ whole genome shotgun (WGS) entry which is preliminary data.</text>
</comment>
<dbReference type="OrthoDB" id="5316007at2759"/>
<evidence type="ECO:0000313" key="6">
    <source>
        <dbReference type="Proteomes" id="UP000199727"/>
    </source>
</evidence>
<evidence type="ECO:0000256" key="1">
    <source>
        <dbReference type="ARBA" id="ARBA00022729"/>
    </source>
</evidence>
<organism evidence="5 6">
    <name type="scientific">Cryptococcus neoformans Tu259-1</name>
    <dbReference type="NCBI Taxonomy" id="1230072"/>
    <lineage>
        <taxon>Eukaryota</taxon>
        <taxon>Fungi</taxon>
        <taxon>Dikarya</taxon>
        <taxon>Basidiomycota</taxon>
        <taxon>Agaricomycotina</taxon>
        <taxon>Tremellomycetes</taxon>
        <taxon>Tremellales</taxon>
        <taxon>Cryptococcaceae</taxon>
        <taxon>Cryptococcus</taxon>
        <taxon>Cryptococcus neoformans species complex</taxon>
    </lineage>
</organism>
<name>A0A854QHC3_CRYNE</name>
<dbReference type="AlphaFoldDB" id="A0A854QHC3"/>
<feature type="region of interest" description="Disordered" evidence="2">
    <location>
        <begin position="125"/>
        <end position="154"/>
    </location>
</feature>
<feature type="chain" id="PRO_5032400343" description="Yeast cell wall synthesis Kre9/Knh1-like N-terminal domain-containing protein" evidence="3">
    <location>
        <begin position="20"/>
        <end position="221"/>
    </location>
</feature>
<feature type="domain" description="Yeast cell wall synthesis Kre9/Knh1-like N-terminal" evidence="4">
    <location>
        <begin position="24"/>
        <end position="123"/>
    </location>
</feature>
<gene>
    <name evidence="5" type="ORF">C361_04779</name>
</gene>
<accession>A0A854QHC3</accession>
<dbReference type="EMBL" id="AMKT01000059">
    <property type="protein sequence ID" value="OXG17784.1"/>
    <property type="molecule type" value="Genomic_DNA"/>
</dbReference>
<dbReference type="PANTHER" id="PTHR35185">
    <property type="entry name" value="SERINE/THREONINE-RICH PROTEIN ADG2-RELATED"/>
    <property type="match status" value="1"/>
</dbReference>
<evidence type="ECO:0000313" key="5">
    <source>
        <dbReference type="EMBL" id="OXG17784.1"/>
    </source>
</evidence>